<evidence type="ECO:0000259" key="5">
    <source>
        <dbReference type="PROSITE" id="PS51747"/>
    </source>
</evidence>
<dbReference type="InterPro" id="IPR016193">
    <property type="entry name" value="Cytidine_deaminase-like"/>
</dbReference>
<evidence type="ECO:0000313" key="7">
    <source>
        <dbReference type="Proteomes" id="UP001549749"/>
    </source>
</evidence>
<keyword evidence="3" id="KW-0378">Hydrolase</keyword>
<keyword evidence="4" id="KW-0862">Zinc</keyword>
<evidence type="ECO:0000313" key="6">
    <source>
        <dbReference type="EMBL" id="MET6997040.1"/>
    </source>
</evidence>
<reference evidence="6 7" key="1">
    <citation type="submission" date="2024-06" db="EMBL/GenBank/DDBJ databases">
        <title>Chitinophaga defluvii sp. nov., isolated from municipal sewage.</title>
        <authorList>
            <person name="Zhang L."/>
        </authorList>
    </citation>
    <scope>NUCLEOTIDE SEQUENCE [LARGE SCALE GENOMIC DNA]</scope>
    <source>
        <strain evidence="6 7">H8</strain>
    </source>
</reference>
<dbReference type="InterPro" id="IPR016192">
    <property type="entry name" value="APOBEC/CMP_deaminase_Zn-bd"/>
</dbReference>
<feature type="domain" description="CMP/dCMP-type deaminase" evidence="5">
    <location>
        <begin position="1"/>
        <end position="127"/>
    </location>
</feature>
<dbReference type="SUPFAM" id="SSF53927">
    <property type="entry name" value="Cytidine deaminase-like"/>
    <property type="match status" value="1"/>
</dbReference>
<evidence type="ECO:0000256" key="1">
    <source>
        <dbReference type="ARBA" id="ARBA00006576"/>
    </source>
</evidence>
<gene>
    <name evidence="6" type="ORF">ABR189_06655</name>
</gene>
<comment type="similarity">
    <text evidence="1">Belongs to the cytidine and deoxycytidylate deaminase family.</text>
</comment>
<evidence type="ECO:0000256" key="4">
    <source>
        <dbReference type="ARBA" id="ARBA00022833"/>
    </source>
</evidence>
<organism evidence="6 7">
    <name type="scientific">Chitinophaga defluvii</name>
    <dbReference type="NCBI Taxonomy" id="3163343"/>
    <lineage>
        <taxon>Bacteria</taxon>
        <taxon>Pseudomonadati</taxon>
        <taxon>Bacteroidota</taxon>
        <taxon>Chitinophagia</taxon>
        <taxon>Chitinophagales</taxon>
        <taxon>Chitinophagaceae</taxon>
        <taxon>Chitinophaga</taxon>
    </lineage>
</organism>
<dbReference type="PROSITE" id="PS00903">
    <property type="entry name" value="CYT_DCMP_DEAMINASES_1"/>
    <property type="match status" value="1"/>
</dbReference>
<dbReference type="PROSITE" id="PS51747">
    <property type="entry name" value="CYT_DCMP_DEAMINASES_2"/>
    <property type="match status" value="1"/>
</dbReference>
<evidence type="ECO:0000256" key="3">
    <source>
        <dbReference type="ARBA" id="ARBA00022801"/>
    </source>
</evidence>
<dbReference type="CDD" id="cd01283">
    <property type="entry name" value="cytidine_deaminase"/>
    <property type="match status" value="1"/>
</dbReference>
<dbReference type="EMBL" id="JBEXAC010000001">
    <property type="protein sequence ID" value="MET6997040.1"/>
    <property type="molecule type" value="Genomic_DNA"/>
</dbReference>
<dbReference type="Proteomes" id="UP001549749">
    <property type="component" value="Unassembled WGS sequence"/>
</dbReference>
<dbReference type="PANTHER" id="PTHR11644:SF2">
    <property type="entry name" value="CYTIDINE DEAMINASE"/>
    <property type="match status" value="1"/>
</dbReference>
<comment type="caution">
    <text evidence="6">The sequence shown here is derived from an EMBL/GenBank/DDBJ whole genome shotgun (WGS) entry which is preliminary data.</text>
</comment>
<dbReference type="InterPro" id="IPR002125">
    <property type="entry name" value="CMP_dCMP_dom"/>
</dbReference>
<keyword evidence="7" id="KW-1185">Reference proteome</keyword>
<accession>A0ABV2T3W9</accession>
<dbReference type="RefSeq" id="WP_354659681.1">
    <property type="nucleotide sequence ID" value="NZ_JBEXAC010000001.1"/>
</dbReference>
<name>A0ABV2T3W9_9BACT</name>
<proteinExistence type="inferred from homology"/>
<dbReference type="PANTHER" id="PTHR11644">
    <property type="entry name" value="CYTIDINE DEAMINASE"/>
    <property type="match status" value="1"/>
</dbReference>
<dbReference type="Pfam" id="PF00383">
    <property type="entry name" value="dCMP_cyt_deam_1"/>
    <property type="match status" value="1"/>
</dbReference>
<dbReference type="Gene3D" id="3.40.140.10">
    <property type="entry name" value="Cytidine Deaminase, domain 2"/>
    <property type="match status" value="1"/>
</dbReference>
<keyword evidence="2" id="KW-0479">Metal-binding</keyword>
<protein>
    <submittedName>
        <fullName evidence="6">Cytidine deaminase</fullName>
    </submittedName>
</protein>
<dbReference type="InterPro" id="IPR050202">
    <property type="entry name" value="Cyt/Deoxycyt_deaminase"/>
</dbReference>
<sequence length="132" mass="14464">MNNINLRAIAQKYAGGKRLNDFIEYGGVAAAIETITGNIYTGISIDTACSMGFCAEHSAVAEMLKHGECRIKAMVAVDEEGHAVPPCGRCRELISQLSKENLQTIVEVRDGVFVTLAEILPYDWKDDSGRDW</sequence>
<evidence type="ECO:0000256" key="2">
    <source>
        <dbReference type="ARBA" id="ARBA00022723"/>
    </source>
</evidence>